<organism evidence="2 3">
    <name type="scientific">Piscirickettsia salmonis</name>
    <dbReference type="NCBI Taxonomy" id="1238"/>
    <lineage>
        <taxon>Bacteria</taxon>
        <taxon>Pseudomonadati</taxon>
        <taxon>Pseudomonadota</taxon>
        <taxon>Gammaproteobacteria</taxon>
        <taxon>Thiotrichales</taxon>
        <taxon>Piscirickettsiaceae</taxon>
        <taxon>Piscirickettsia</taxon>
    </lineage>
</organism>
<reference evidence="2 3" key="1">
    <citation type="submission" date="2019-04" db="EMBL/GenBank/DDBJ databases">
        <title>Complete genome sequencing of Piscirickettsia salmonis strain Psal-009.</title>
        <authorList>
            <person name="Schober I."/>
            <person name="Bunk B."/>
            <person name="Sproer C."/>
            <person name="Carril G.P."/>
            <person name="Riedel T."/>
            <person name="Flores-Herrera P.A."/>
            <person name="Nourdin-Galindo G."/>
            <person name="Marshall S.H."/>
            <person name="Overmann J."/>
        </authorList>
    </citation>
    <scope>NUCLEOTIDE SEQUENCE [LARGE SCALE GENOMIC DNA]</scope>
    <source>
        <strain evidence="2 3">Psal-009</strain>
        <plasmid evidence="2 3">unnamed2</plasmid>
    </source>
</reference>
<dbReference type="SMART" id="SM00421">
    <property type="entry name" value="HTH_LUXR"/>
    <property type="match status" value="1"/>
</dbReference>
<evidence type="ECO:0000313" key="2">
    <source>
        <dbReference type="EMBL" id="QGO07739.1"/>
    </source>
</evidence>
<proteinExistence type="predicted"/>
<feature type="domain" description="HTH luxR-type" evidence="1">
    <location>
        <begin position="200"/>
        <end position="265"/>
    </location>
</feature>
<dbReference type="Proteomes" id="UP000422232">
    <property type="component" value="Plasmid unnamed2"/>
</dbReference>
<sequence length="270" mass="31186">MDNKINFKSLSEYSKSELNKYKHISSIKYYEYIKDITSDIHTNCGVDYICVGLFPALGSPYFISNMSEWSIPYYENNLFNFDSLTSPRTNLILGKDVYFQGLLQLTPEQQYIYNICSKFGIHESYAIFRASIEIEVMILAHTAIAPIDPKTHYNETKEEFLTFASTFIYNLKDKIANEHAYLGQTKFIQDYSYMKEILRKETYSYSLAPREKEVLYWAANGLNAKDTSKAIGVTPRVVEKYLASAQKRLLCKNKLHTVMKAKSLGLLDSF</sequence>
<protein>
    <submittedName>
        <fullName evidence="2">LuxR family transcriptional regulatory, chaperone HchA-associated</fullName>
    </submittedName>
</protein>
<dbReference type="SUPFAM" id="SSF46894">
    <property type="entry name" value="C-terminal effector domain of the bipartite response regulators"/>
    <property type="match status" value="1"/>
</dbReference>
<keyword evidence="2" id="KW-0614">Plasmid</keyword>
<dbReference type="InterPro" id="IPR036388">
    <property type="entry name" value="WH-like_DNA-bd_sf"/>
</dbReference>
<dbReference type="InterPro" id="IPR000792">
    <property type="entry name" value="Tscrpt_reg_LuxR_C"/>
</dbReference>
<dbReference type="GO" id="GO:0006355">
    <property type="term" value="P:regulation of DNA-templated transcription"/>
    <property type="evidence" value="ECO:0007669"/>
    <property type="project" value="InterPro"/>
</dbReference>
<dbReference type="AlphaFoldDB" id="A0A9Q6LPF3"/>
<keyword evidence="3" id="KW-1185">Reference proteome</keyword>
<name>A0A9Q6LPF3_PISSA</name>
<gene>
    <name evidence="2" type="ORF">Psal009_03698</name>
</gene>
<geneLocation type="plasmid" evidence="2 3">
    <name>unnamed2</name>
</geneLocation>
<dbReference type="Pfam" id="PF00196">
    <property type="entry name" value="GerE"/>
    <property type="match status" value="1"/>
</dbReference>
<dbReference type="RefSeq" id="WP_016211068.1">
    <property type="nucleotide sequence ID" value="NZ_CP012417.1"/>
</dbReference>
<dbReference type="EMBL" id="CP038910">
    <property type="protein sequence ID" value="QGO07739.1"/>
    <property type="molecule type" value="Genomic_DNA"/>
</dbReference>
<dbReference type="Gene3D" id="1.10.10.10">
    <property type="entry name" value="Winged helix-like DNA-binding domain superfamily/Winged helix DNA-binding domain"/>
    <property type="match status" value="1"/>
</dbReference>
<dbReference type="PROSITE" id="PS50043">
    <property type="entry name" value="HTH_LUXR_2"/>
    <property type="match status" value="1"/>
</dbReference>
<evidence type="ECO:0000259" key="1">
    <source>
        <dbReference type="PROSITE" id="PS50043"/>
    </source>
</evidence>
<accession>A0A9Q6LPF3</accession>
<evidence type="ECO:0000313" key="3">
    <source>
        <dbReference type="Proteomes" id="UP000422232"/>
    </source>
</evidence>
<dbReference type="CDD" id="cd06170">
    <property type="entry name" value="LuxR_C_like"/>
    <property type="match status" value="1"/>
</dbReference>
<dbReference type="GO" id="GO:0003677">
    <property type="term" value="F:DNA binding"/>
    <property type="evidence" value="ECO:0007669"/>
    <property type="project" value="InterPro"/>
</dbReference>
<dbReference type="InterPro" id="IPR016032">
    <property type="entry name" value="Sig_transdc_resp-reg_C-effctor"/>
</dbReference>